<feature type="transmembrane region" description="Helical" evidence="2">
    <location>
        <begin position="69"/>
        <end position="91"/>
    </location>
</feature>
<accession>A0A6J4VB88</accession>
<feature type="compositionally biased region" description="Low complexity" evidence="1">
    <location>
        <begin position="103"/>
        <end position="135"/>
    </location>
</feature>
<sequence length="135" mass="13734">MEPRPPRPRPTDPNARAGRGPDGSGRPTTVYPGGQPDAAPYAPTGYGGAPPVATEIPLLPRQQRRRRRLVQTALAGLLVFGGIGGAATYFLQDRLTDDPDPTPQTIAAASPPASATAPPASTTAPPAATEPAAPA</sequence>
<proteinExistence type="predicted"/>
<reference evidence="3" key="1">
    <citation type="submission" date="2020-02" db="EMBL/GenBank/DDBJ databases">
        <authorList>
            <person name="Meier V. D."/>
        </authorList>
    </citation>
    <scope>NUCLEOTIDE SEQUENCE</scope>
    <source>
        <strain evidence="3">AVDCRST_MAG19</strain>
    </source>
</reference>
<protein>
    <submittedName>
        <fullName evidence="3">Uncharacterized protein</fullName>
    </submittedName>
</protein>
<dbReference type="EMBL" id="CADCWL010000149">
    <property type="protein sequence ID" value="CAA9572282.1"/>
    <property type="molecule type" value="Genomic_DNA"/>
</dbReference>
<name>A0A6J4VB88_9BACT</name>
<feature type="non-terminal residue" evidence="3">
    <location>
        <position position="135"/>
    </location>
</feature>
<keyword evidence="2" id="KW-1133">Transmembrane helix</keyword>
<dbReference type="AlphaFoldDB" id="A0A6J4VB88"/>
<gene>
    <name evidence="3" type="ORF">AVDCRST_MAG19-2911</name>
</gene>
<evidence type="ECO:0000313" key="3">
    <source>
        <dbReference type="EMBL" id="CAA9572282.1"/>
    </source>
</evidence>
<organism evidence="3">
    <name type="scientific">uncultured Thermomicrobiales bacterium</name>
    <dbReference type="NCBI Taxonomy" id="1645740"/>
    <lineage>
        <taxon>Bacteria</taxon>
        <taxon>Pseudomonadati</taxon>
        <taxon>Thermomicrobiota</taxon>
        <taxon>Thermomicrobia</taxon>
        <taxon>Thermomicrobiales</taxon>
        <taxon>environmental samples</taxon>
    </lineage>
</organism>
<keyword evidence="2" id="KW-0472">Membrane</keyword>
<evidence type="ECO:0000256" key="2">
    <source>
        <dbReference type="SAM" id="Phobius"/>
    </source>
</evidence>
<evidence type="ECO:0000256" key="1">
    <source>
        <dbReference type="SAM" id="MobiDB-lite"/>
    </source>
</evidence>
<feature type="region of interest" description="Disordered" evidence="1">
    <location>
        <begin position="1"/>
        <end position="60"/>
    </location>
</feature>
<keyword evidence="2" id="KW-0812">Transmembrane</keyword>
<feature type="region of interest" description="Disordered" evidence="1">
    <location>
        <begin position="93"/>
        <end position="135"/>
    </location>
</feature>
<feature type="compositionally biased region" description="Low complexity" evidence="1">
    <location>
        <begin position="36"/>
        <end position="60"/>
    </location>
</feature>